<dbReference type="Pfam" id="PF00266">
    <property type="entry name" value="Aminotran_5"/>
    <property type="match status" value="1"/>
</dbReference>
<gene>
    <name evidence="2" type="ORF">SSCH_1110014</name>
</gene>
<proteinExistence type="predicted"/>
<evidence type="ECO:0000313" key="3">
    <source>
        <dbReference type="Proteomes" id="UP000046155"/>
    </source>
</evidence>
<dbReference type="InterPro" id="IPR015424">
    <property type="entry name" value="PyrdxlP-dep_Trfase"/>
</dbReference>
<evidence type="ECO:0000259" key="1">
    <source>
        <dbReference type="Pfam" id="PF00266"/>
    </source>
</evidence>
<protein>
    <recommendedName>
        <fullName evidence="1">Aminotransferase class V domain-containing protein</fullName>
    </recommendedName>
</protein>
<keyword evidence="3" id="KW-1185">Reference proteome</keyword>
<accession>A0A0B7MBW2</accession>
<sequence length="79" mass="8419">MGPQTGVVSFTLESMDGTLVGTILDQAFNIGVCTGLHCAPAAHKTIGTFPAGTVRVSFGYYNRYNHVERLICSLRDLAG</sequence>
<dbReference type="SUPFAM" id="SSF53383">
    <property type="entry name" value="PLP-dependent transferases"/>
    <property type="match status" value="1"/>
</dbReference>
<dbReference type="Proteomes" id="UP000046155">
    <property type="component" value="Unassembled WGS sequence"/>
</dbReference>
<dbReference type="EMBL" id="CDRZ01000015">
    <property type="protein sequence ID" value="CEO87550.1"/>
    <property type="molecule type" value="Genomic_DNA"/>
</dbReference>
<dbReference type="AlphaFoldDB" id="A0A0B7MBW2"/>
<dbReference type="InterPro" id="IPR000192">
    <property type="entry name" value="Aminotrans_V_dom"/>
</dbReference>
<dbReference type="Gene3D" id="3.90.1150.10">
    <property type="entry name" value="Aspartate Aminotransferase, domain 1"/>
    <property type="match status" value="1"/>
</dbReference>
<organism evidence="2 3">
    <name type="scientific">Syntrophaceticus schinkii</name>
    <dbReference type="NCBI Taxonomy" id="499207"/>
    <lineage>
        <taxon>Bacteria</taxon>
        <taxon>Bacillati</taxon>
        <taxon>Bacillota</taxon>
        <taxon>Clostridia</taxon>
        <taxon>Thermoanaerobacterales</taxon>
        <taxon>Thermoanaerobacterales Family III. Incertae Sedis</taxon>
        <taxon>Syntrophaceticus</taxon>
    </lineage>
</organism>
<reference evidence="3" key="1">
    <citation type="submission" date="2015-01" db="EMBL/GenBank/DDBJ databases">
        <authorList>
            <person name="Manzoor Shahid"/>
            <person name="Zubair Saima"/>
        </authorList>
    </citation>
    <scope>NUCLEOTIDE SEQUENCE [LARGE SCALE GENOMIC DNA]</scope>
    <source>
        <strain evidence="3">Sp3</strain>
    </source>
</reference>
<dbReference type="InterPro" id="IPR015422">
    <property type="entry name" value="PyrdxlP-dep_Trfase_small"/>
</dbReference>
<feature type="domain" description="Aminotransferase class V" evidence="1">
    <location>
        <begin position="4"/>
        <end position="70"/>
    </location>
</feature>
<evidence type="ECO:0000313" key="2">
    <source>
        <dbReference type="EMBL" id="CEO87550.1"/>
    </source>
</evidence>
<name>A0A0B7MBW2_9FIRM</name>